<evidence type="ECO:0000313" key="4">
    <source>
        <dbReference type="Proteomes" id="UP000275504"/>
    </source>
</evidence>
<sequence>MRELERVLDTYPSRIIEHATLSSILENLAYKRINDKIVQLKNKSILTPLKSGLYVYNPLCNNTLLSKEIIANILLGPSYVSLDFALWFHGLIPESVYKITSISTKRSKSFDTPYGVFSYIQIKKELFNIGLEIKTSKSCNFIIASKEKALCDKVYFTKDIDLRSQKAMREFLEDDLRVDMDELENCDIKIFEEYVKVSKSKRIEVLAKVIKGLSR</sequence>
<dbReference type="EMBL" id="LR134359">
    <property type="protein sequence ID" value="VEG60466.1"/>
    <property type="molecule type" value="Genomic_DNA"/>
</dbReference>
<dbReference type="AlphaFoldDB" id="A0A381CVD6"/>
<evidence type="ECO:0000313" key="3">
    <source>
        <dbReference type="EMBL" id="VEG60483.1"/>
    </source>
</evidence>
<reference evidence="3 4" key="1">
    <citation type="submission" date="2018-12" db="EMBL/GenBank/DDBJ databases">
        <authorList>
            <consortium name="Pathogen Informatics"/>
        </authorList>
    </citation>
    <scope>NUCLEOTIDE SEQUENCE [LARGE SCALE GENOMIC DNA]</scope>
    <source>
        <strain evidence="3 4">NCTC11951</strain>
    </source>
</reference>
<gene>
    <name evidence="1" type="ORF">NCTC11951_00196</name>
    <name evidence="2" type="ORF">NCTC11951_00274</name>
    <name evidence="3" type="ORF">NCTC11951_00283</name>
</gene>
<evidence type="ECO:0008006" key="5">
    <source>
        <dbReference type="Google" id="ProtNLM"/>
    </source>
</evidence>
<evidence type="ECO:0000313" key="1">
    <source>
        <dbReference type="EMBL" id="VEG60309.1"/>
    </source>
</evidence>
<dbReference type="EMBL" id="LR134359">
    <property type="protein sequence ID" value="VEG60483.1"/>
    <property type="molecule type" value="Genomic_DNA"/>
</dbReference>
<dbReference type="EMBL" id="LR134359">
    <property type="protein sequence ID" value="VEG60309.1"/>
    <property type="molecule type" value="Genomic_DNA"/>
</dbReference>
<organism evidence="3 4">
    <name type="scientific">Campylobacter jejuni subsp. doylei</name>
    <dbReference type="NCBI Taxonomy" id="32021"/>
    <lineage>
        <taxon>Bacteria</taxon>
        <taxon>Pseudomonadati</taxon>
        <taxon>Campylobacterota</taxon>
        <taxon>Epsilonproteobacteria</taxon>
        <taxon>Campylobacterales</taxon>
        <taxon>Campylobacteraceae</taxon>
        <taxon>Campylobacter</taxon>
    </lineage>
</organism>
<evidence type="ECO:0000313" key="2">
    <source>
        <dbReference type="EMBL" id="VEG60466.1"/>
    </source>
</evidence>
<name>A0A381CVD6_CAMJU</name>
<protein>
    <recommendedName>
        <fullName evidence="5">AbiEi antitoxin C-terminal domain-containing protein</fullName>
    </recommendedName>
</protein>
<proteinExistence type="predicted"/>
<accession>A0A381CVD6</accession>
<dbReference type="Proteomes" id="UP000275504">
    <property type="component" value="Chromosome"/>
</dbReference>